<comment type="caution">
    <text evidence="2">The sequence shown here is derived from an EMBL/GenBank/DDBJ whole genome shotgun (WGS) entry which is preliminary data.</text>
</comment>
<feature type="domain" description="DUF8042" evidence="1">
    <location>
        <begin position="6"/>
        <end position="121"/>
    </location>
</feature>
<organism evidence="2 3">
    <name type="scientific">Pontibacillus salicampi</name>
    <dbReference type="NCBI Taxonomy" id="1449801"/>
    <lineage>
        <taxon>Bacteria</taxon>
        <taxon>Bacillati</taxon>
        <taxon>Bacillota</taxon>
        <taxon>Bacilli</taxon>
        <taxon>Bacillales</taxon>
        <taxon>Bacillaceae</taxon>
        <taxon>Pontibacillus</taxon>
    </lineage>
</organism>
<accession>A0ABV6LSP9</accession>
<dbReference type="InterPro" id="IPR058355">
    <property type="entry name" value="DUF8042"/>
</dbReference>
<dbReference type="Pfam" id="PF26154">
    <property type="entry name" value="DUF8042"/>
    <property type="match status" value="1"/>
</dbReference>
<gene>
    <name evidence="2" type="ORF">ACFFGV_17730</name>
</gene>
<sequence>MSSTTTQDDLVIQYVDLIGVMNEGFSYLKANLQSSENKETEQIFSDIVAAFQQLHDSNRQLSVSFQNEEDFTGHLTEFQGIVENVSNWFDLYTNEQKHTLISDHIIPDFQAWQENLHSKLNK</sequence>
<evidence type="ECO:0000313" key="2">
    <source>
        <dbReference type="EMBL" id="MFC0525428.1"/>
    </source>
</evidence>
<protein>
    <recommendedName>
        <fullName evidence="1">DUF8042 domain-containing protein</fullName>
    </recommendedName>
</protein>
<dbReference type="EMBL" id="JBHLTP010000013">
    <property type="protein sequence ID" value="MFC0525428.1"/>
    <property type="molecule type" value="Genomic_DNA"/>
</dbReference>
<keyword evidence="3" id="KW-1185">Reference proteome</keyword>
<dbReference type="Proteomes" id="UP001589836">
    <property type="component" value="Unassembled WGS sequence"/>
</dbReference>
<proteinExistence type="predicted"/>
<evidence type="ECO:0000259" key="1">
    <source>
        <dbReference type="Pfam" id="PF26154"/>
    </source>
</evidence>
<name>A0ABV6LSP9_9BACI</name>
<dbReference type="RefSeq" id="WP_377350687.1">
    <property type="nucleotide sequence ID" value="NZ_JBHLTP010000013.1"/>
</dbReference>
<reference evidence="2 3" key="1">
    <citation type="submission" date="2024-09" db="EMBL/GenBank/DDBJ databases">
        <authorList>
            <person name="Sun Q."/>
            <person name="Mori K."/>
        </authorList>
    </citation>
    <scope>NUCLEOTIDE SEQUENCE [LARGE SCALE GENOMIC DNA]</scope>
    <source>
        <strain evidence="2 3">NCAIM B.02529</strain>
    </source>
</reference>
<evidence type="ECO:0000313" key="3">
    <source>
        <dbReference type="Proteomes" id="UP001589836"/>
    </source>
</evidence>